<dbReference type="AlphaFoldDB" id="A0A7J7FXU9"/>
<feature type="region of interest" description="Disordered" evidence="1">
    <location>
        <begin position="85"/>
        <end position="168"/>
    </location>
</feature>
<proteinExistence type="predicted"/>
<reference evidence="2 3" key="2">
    <citation type="submission" date="2020-07" db="EMBL/GenBank/DDBJ databases">
        <title>Genome assembly of wild tea tree DASZ reveals pedigree and selection history of tea varieties.</title>
        <authorList>
            <person name="Zhang W."/>
        </authorList>
    </citation>
    <scope>NUCLEOTIDE SEQUENCE [LARGE SCALE GENOMIC DNA]</scope>
    <source>
        <strain evidence="3">cv. G240</strain>
        <tissue evidence="2">Leaf</tissue>
    </source>
</reference>
<evidence type="ECO:0000313" key="2">
    <source>
        <dbReference type="EMBL" id="KAF5933213.1"/>
    </source>
</evidence>
<comment type="caution">
    <text evidence="2">The sequence shown here is derived from an EMBL/GenBank/DDBJ whole genome shotgun (WGS) entry which is preliminary data.</text>
</comment>
<feature type="compositionally biased region" description="Basic residues" evidence="1">
    <location>
        <begin position="137"/>
        <end position="146"/>
    </location>
</feature>
<reference evidence="3" key="1">
    <citation type="journal article" date="2020" name="Nat. Commun.">
        <title>Genome assembly of wild tea tree DASZ reveals pedigree and selection history of tea varieties.</title>
        <authorList>
            <person name="Zhang W."/>
            <person name="Zhang Y."/>
            <person name="Qiu H."/>
            <person name="Guo Y."/>
            <person name="Wan H."/>
            <person name="Zhang X."/>
            <person name="Scossa F."/>
            <person name="Alseekh S."/>
            <person name="Zhang Q."/>
            <person name="Wang P."/>
            <person name="Xu L."/>
            <person name="Schmidt M.H."/>
            <person name="Jia X."/>
            <person name="Li D."/>
            <person name="Zhu A."/>
            <person name="Guo F."/>
            <person name="Chen W."/>
            <person name="Ni D."/>
            <person name="Usadel B."/>
            <person name="Fernie A.R."/>
            <person name="Wen W."/>
        </authorList>
    </citation>
    <scope>NUCLEOTIDE SEQUENCE [LARGE SCALE GENOMIC DNA]</scope>
    <source>
        <strain evidence="3">cv. G240</strain>
    </source>
</reference>
<evidence type="ECO:0008006" key="4">
    <source>
        <dbReference type="Google" id="ProtNLM"/>
    </source>
</evidence>
<evidence type="ECO:0000313" key="3">
    <source>
        <dbReference type="Proteomes" id="UP000593564"/>
    </source>
</evidence>
<accession>A0A7J7FXU9</accession>
<keyword evidence="3" id="KW-1185">Reference proteome</keyword>
<protein>
    <recommendedName>
        <fullName evidence="4">DUF4283 domain-containing protein</fullName>
    </recommendedName>
</protein>
<dbReference type="EMBL" id="JACBKZ010000014">
    <property type="protein sequence ID" value="KAF5933213.1"/>
    <property type="molecule type" value="Genomic_DNA"/>
</dbReference>
<sequence length="168" mass="19332">MEQERRVWLSCYGVPLNLWSYNTFSSIGKKWGVVTSMDDDTLLRVCEEQIIVSKLATDQCVSQSTEWRTGEKKLAVPIAEDQITDKNSRLEKEDDEVEVHVGKKSDPRSDVAGVGKNLSQPIAEELDESGSSVNQNQRRRRKKQRGRERGEDPEHPQQDKQQYKHFNT</sequence>
<name>A0A7J7FXU9_CAMSI</name>
<evidence type="ECO:0000256" key="1">
    <source>
        <dbReference type="SAM" id="MobiDB-lite"/>
    </source>
</evidence>
<feature type="compositionally biased region" description="Basic and acidic residues" evidence="1">
    <location>
        <begin position="85"/>
        <end position="109"/>
    </location>
</feature>
<dbReference type="Proteomes" id="UP000593564">
    <property type="component" value="Unassembled WGS sequence"/>
</dbReference>
<feature type="compositionally biased region" description="Basic and acidic residues" evidence="1">
    <location>
        <begin position="147"/>
        <end position="162"/>
    </location>
</feature>
<gene>
    <name evidence="2" type="ORF">HYC85_029384</name>
</gene>
<organism evidence="2 3">
    <name type="scientific">Camellia sinensis</name>
    <name type="common">Tea plant</name>
    <name type="synonym">Thea sinensis</name>
    <dbReference type="NCBI Taxonomy" id="4442"/>
    <lineage>
        <taxon>Eukaryota</taxon>
        <taxon>Viridiplantae</taxon>
        <taxon>Streptophyta</taxon>
        <taxon>Embryophyta</taxon>
        <taxon>Tracheophyta</taxon>
        <taxon>Spermatophyta</taxon>
        <taxon>Magnoliopsida</taxon>
        <taxon>eudicotyledons</taxon>
        <taxon>Gunneridae</taxon>
        <taxon>Pentapetalae</taxon>
        <taxon>asterids</taxon>
        <taxon>Ericales</taxon>
        <taxon>Theaceae</taxon>
        <taxon>Camellia</taxon>
    </lineage>
</organism>